<feature type="compositionally biased region" description="Acidic residues" evidence="1">
    <location>
        <begin position="173"/>
        <end position="188"/>
    </location>
</feature>
<comment type="caution">
    <text evidence="2">The sequence shown here is derived from an EMBL/GenBank/DDBJ whole genome shotgun (WGS) entry which is preliminary data.</text>
</comment>
<feature type="compositionally biased region" description="Polar residues" evidence="1">
    <location>
        <begin position="89"/>
        <end position="100"/>
    </location>
</feature>
<dbReference type="RefSeq" id="WP_188640969.1">
    <property type="nucleotide sequence ID" value="NZ_BMID01000001.1"/>
</dbReference>
<reference evidence="3" key="1">
    <citation type="journal article" date="2019" name="Int. J. Syst. Evol. Microbiol.">
        <title>The Global Catalogue of Microorganisms (GCM) 10K type strain sequencing project: providing services to taxonomists for standard genome sequencing and annotation.</title>
        <authorList>
            <consortium name="The Broad Institute Genomics Platform"/>
            <consortium name="The Broad Institute Genome Sequencing Center for Infectious Disease"/>
            <person name="Wu L."/>
            <person name="Ma J."/>
        </authorList>
    </citation>
    <scope>NUCLEOTIDE SEQUENCE [LARGE SCALE GENOMIC DNA]</scope>
    <source>
        <strain evidence="3">CGMCC 1.15297</strain>
    </source>
</reference>
<feature type="region of interest" description="Disordered" evidence="1">
    <location>
        <begin position="1"/>
        <end position="203"/>
    </location>
</feature>
<gene>
    <name evidence="2" type="ORF">GCM10010923_02430</name>
</gene>
<dbReference type="Proteomes" id="UP000603317">
    <property type="component" value="Unassembled WGS sequence"/>
</dbReference>
<proteinExistence type="predicted"/>
<feature type="compositionally biased region" description="Polar residues" evidence="1">
    <location>
        <begin position="115"/>
        <end position="125"/>
    </location>
</feature>
<protein>
    <submittedName>
        <fullName evidence="2">Uncharacterized protein</fullName>
    </submittedName>
</protein>
<feature type="compositionally biased region" description="Basic and acidic residues" evidence="1">
    <location>
        <begin position="7"/>
        <end position="27"/>
    </location>
</feature>
<name>A0ABQ1F3W6_9SPHN</name>
<feature type="compositionally biased region" description="Basic and acidic residues" evidence="1">
    <location>
        <begin position="193"/>
        <end position="203"/>
    </location>
</feature>
<accession>A0ABQ1F3W6</accession>
<organism evidence="2 3">
    <name type="scientific">Blastomonas marina</name>
    <dbReference type="NCBI Taxonomy" id="1867408"/>
    <lineage>
        <taxon>Bacteria</taxon>
        <taxon>Pseudomonadati</taxon>
        <taxon>Pseudomonadota</taxon>
        <taxon>Alphaproteobacteria</taxon>
        <taxon>Sphingomonadales</taxon>
        <taxon>Sphingomonadaceae</taxon>
        <taxon>Blastomonas</taxon>
    </lineage>
</organism>
<feature type="compositionally biased region" description="Basic and acidic residues" evidence="1">
    <location>
        <begin position="101"/>
        <end position="114"/>
    </location>
</feature>
<keyword evidence="3" id="KW-1185">Reference proteome</keyword>
<evidence type="ECO:0000313" key="3">
    <source>
        <dbReference type="Proteomes" id="UP000603317"/>
    </source>
</evidence>
<dbReference type="EMBL" id="BMID01000001">
    <property type="protein sequence ID" value="GFZ97878.1"/>
    <property type="molecule type" value="Genomic_DNA"/>
</dbReference>
<feature type="compositionally biased region" description="Basic and acidic residues" evidence="1">
    <location>
        <begin position="70"/>
        <end position="85"/>
    </location>
</feature>
<sequence>MSELEPTDSRVVHGNAEPKKGDERFADKPTQSEQFDRAHERLDDDAIRNPEQAPSKQDDHVGEDGLQQEQSRDNDARFEASDLDRGAAQYQSEPLIQQQHQSDDWSEHNDRGETQLRQPQQQAKQSPADPSPRKDGAFETGQADYGSAQTKAEDASDDSASEDAQVRQQLVDDAAEGDLTDDDLDDAAPEQAQLDRESRDIND</sequence>
<feature type="compositionally biased region" description="Basic and acidic residues" evidence="1">
    <location>
        <begin position="34"/>
        <end position="48"/>
    </location>
</feature>
<evidence type="ECO:0000256" key="1">
    <source>
        <dbReference type="SAM" id="MobiDB-lite"/>
    </source>
</evidence>
<evidence type="ECO:0000313" key="2">
    <source>
        <dbReference type="EMBL" id="GFZ97878.1"/>
    </source>
</evidence>